<dbReference type="RefSeq" id="WP_200750294.1">
    <property type="nucleotide sequence ID" value="NZ_JAEOAH010000045.1"/>
</dbReference>
<evidence type="ECO:0000313" key="1">
    <source>
        <dbReference type="EMBL" id="MBK3496987.1"/>
    </source>
</evidence>
<dbReference type="EMBL" id="JAEOAH010000045">
    <property type="protein sequence ID" value="MBK3496987.1"/>
    <property type="molecule type" value="Genomic_DNA"/>
</dbReference>
<evidence type="ECO:0000313" key="2">
    <source>
        <dbReference type="Proteomes" id="UP000618943"/>
    </source>
</evidence>
<comment type="caution">
    <text evidence="1">The sequence shown here is derived from an EMBL/GenBank/DDBJ whole genome shotgun (WGS) entry which is preliminary data.</text>
</comment>
<keyword evidence="2" id="KW-1185">Reference proteome</keyword>
<dbReference type="Proteomes" id="UP000618943">
    <property type="component" value="Unassembled WGS sequence"/>
</dbReference>
<protein>
    <submittedName>
        <fullName evidence="1">Uncharacterized protein</fullName>
    </submittedName>
</protein>
<reference evidence="1 2" key="1">
    <citation type="submission" date="2020-12" db="EMBL/GenBank/DDBJ databases">
        <title>YIM B01967 draft genome.</title>
        <authorList>
            <person name="Yan X."/>
        </authorList>
    </citation>
    <scope>NUCLEOTIDE SEQUENCE [LARGE SCALE GENOMIC DNA]</scope>
    <source>
        <strain evidence="1 2">YIM B01967</strain>
    </source>
</reference>
<sequence>MEQEKLDWMKRLLDTCEEVGVSKMVIERFIDFYITDRGIQDAKLDTSTKGTKRISS</sequence>
<gene>
    <name evidence="1" type="ORF">JFL43_19410</name>
</gene>
<organism evidence="1 2">
    <name type="scientific">Viridibacillus soli</name>
    <dbReference type="NCBI Taxonomy" id="2798301"/>
    <lineage>
        <taxon>Bacteria</taxon>
        <taxon>Bacillati</taxon>
        <taxon>Bacillota</taxon>
        <taxon>Bacilli</taxon>
        <taxon>Bacillales</taxon>
        <taxon>Caryophanaceae</taxon>
        <taxon>Viridibacillus</taxon>
    </lineage>
</organism>
<accession>A0ABS1HC21</accession>
<proteinExistence type="predicted"/>
<name>A0ABS1HC21_9BACL</name>